<protein>
    <recommendedName>
        <fullName evidence="5">Histidine phosphatase family protein</fullName>
    </recommendedName>
</protein>
<dbReference type="AlphaFoldDB" id="A0A3Q8CBD9"/>
<evidence type="ECO:0000313" key="4">
    <source>
        <dbReference type="Proteomes" id="UP000324497"/>
    </source>
</evidence>
<gene>
    <name evidence="3" type="ORF">BSQ50_03325</name>
</gene>
<keyword evidence="1" id="KW-0378">Hydrolase</keyword>
<feature type="binding site" evidence="2">
    <location>
        <begin position="7"/>
        <end position="14"/>
    </location>
    <ligand>
        <name>substrate</name>
    </ligand>
</feature>
<organism evidence="3 4">
    <name type="scientific">Liquorilactobacillus nagelii</name>
    <dbReference type="NCBI Taxonomy" id="82688"/>
    <lineage>
        <taxon>Bacteria</taxon>
        <taxon>Bacillati</taxon>
        <taxon>Bacillota</taxon>
        <taxon>Bacilli</taxon>
        <taxon>Lactobacillales</taxon>
        <taxon>Lactobacillaceae</taxon>
        <taxon>Liquorilactobacillus</taxon>
    </lineage>
</organism>
<proteinExistence type="predicted"/>
<dbReference type="Pfam" id="PF00300">
    <property type="entry name" value="His_Phos_1"/>
    <property type="match status" value="1"/>
</dbReference>
<dbReference type="InterPro" id="IPR013078">
    <property type="entry name" value="His_Pase_superF_clade-1"/>
</dbReference>
<dbReference type="GO" id="GO:0043456">
    <property type="term" value="P:regulation of pentose-phosphate shunt"/>
    <property type="evidence" value="ECO:0007669"/>
    <property type="project" value="TreeGrafter"/>
</dbReference>
<evidence type="ECO:0008006" key="5">
    <source>
        <dbReference type="Google" id="ProtNLM"/>
    </source>
</evidence>
<dbReference type="PANTHER" id="PTHR46517">
    <property type="entry name" value="FRUCTOSE-2,6-BISPHOSPHATASE TIGAR"/>
    <property type="match status" value="1"/>
</dbReference>
<dbReference type="InterPro" id="IPR029033">
    <property type="entry name" value="His_PPase_superfam"/>
</dbReference>
<dbReference type="SMART" id="SM00855">
    <property type="entry name" value="PGAM"/>
    <property type="match status" value="1"/>
</dbReference>
<name>A0A3Q8CBD9_9LACO</name>
<dbReference type="EMBL" id="CP018180">
    <property type="protein sequence ID" value="AUJ31674.1"/>
    <property type="molecule type" value="Genomic_DNA"/>
</dbReference>
<keyword evidence="4" id="KW-1185">Reference proteome</keyword>
<feature type="binding site" evidence="2">
    <location>
        <position position="58"/>
    </location>
    <ligand>
        <name>substrate</name>
    </ligand>
</feature>
<dbReference type="Proteomes" id="UP000324497">
    <property type="component" value="Chromosome"/>
</dbReference>
<dbReference type="SUPFAM" id="SSF53254">
    <property type="entry name" value="Phosphoglycerate mutase-like"/>
    <property type="match status" value="1"/>
</dbReference>
<dbReference type="KEGG" id="lng:BSQ50_03325"/>
<evidence type="ECO:0000256" key="2">
    <source>
        <dbReference type="PIRSR" id="PIRSR613078-2"/>
    </source>
</evidence>
<evidence type="ECO:0000313" key="3">
    <source>
        <dbReference type="EMBL" id="AUJ31674.1"/>
    </source>
</evidence>
<reference evidence="3 4" key="1">
    <citation type="submission" date="2016-11" db="EMBL/GenBank/DDBJ databases">
        <title>Interaction between Lactobacillus species and yeast in water kefir.</title>
        <authorList>
            <person name="Behr J."/>
            <person name="Xu D."/>
            <person name="Vogel R.F."/>
        </authorList>
    </citation>
    <scope>NUCLEOTIDE SEQUENCE [LARGE SCALE GENOMIC DNA]</scope>
    <source>
        <strain evidence="3 4">TMW 1.1827</strain>
    </source>
</reference>
<dbReference type="GO" id="GO:0045820">
    <property type="term" value="P:negative regulation of glycolytic process"/>
    <property type="evidence" value="ECO:0007669"/>
    <property type="project" value="TreeGrafter"/>
</dbReference>
<dbReference type="GO" id="GO:0005829">
    <property type="term" value="C:cytosol"/>
    <property type="evidence" value="ECO:0007669"/>
    <property type="project" value="TreeGrafter"/>
</dbReference>
<dbReference type="Gene3D" id="3.40.50.1240">
    <property type="entry name" value="Phosphoglycerate mutase-like"/>
    <property type="match status" value="1"/>
</dbReference>
<sequence>MKLYFVRHGLTKINQAACFNGGQSDSSLTMDGKKAALSLGKQLQQVKFANCYSSPQKRALTTAELVMSQNKVTPATTPIIVPQLREMNLGEWDGTPISQHQHEAAFNDYFQHPARFPAEKIGAESYVALVRRGQLGLKKILFANQRQLRTTNLLIVSHGLLLTALIKSLQNVALDDFRRDGLVPTASVTIVQTFDGKKFETLEWGVSGD</sequence>
<dbReference type="RefSeq" id="WP_148126382.1">
    <property type="nucleotide sequence ID" value="NZ_CP018180.1"/>
</dbReference>
<dbReference type="GO" id="GO:0004331">
    <property type="term" value="F:fructose-2,6-bisphosphate 2-phosphatase activity"/>
    <property type="evidence" value="ECO:0007669"/>
    <property type="project" value="TreeGrafter"/>
</dbReference>
<dbReference type="CDD" id="cd07067">
    <property type="entry name" value="HP_PGM_like"/>
    <property type="match status" value="1"/>
</dbReference>
<dbReference type="PANTHER" id="PTHR46517:SF1">
    <property type="entry name" value="FRUCTOSE-2,6-BISPHOSPHATASE TIGAR"/>
    <property type="match status" value="1"/>
</dbReference>
<dbReference type="InterPro" id="IPR051695">
    <property type="entry name" value="Phosphoglycerate_Mutase"/>
</dbReference>
<accession>A0A3Q8CBD9</accession>
<evidence type="ECO:0000256" key="1">
    <source>
        <dbReference type="ARBA" id="ARBA00022801"/>
    </source>
</evidence>